<organism evidence="1 2">
    <name type="scientific">Vermiconidia calcicola</name>
    <dbReference type="NCBI Taxonomy" id="1690605"/>
    <lineage>
        <taxon>Eukaryota</taxon>
        <taxon>Fungi</taxon>
        <taxon>Dikarya</taxon>
        <taxon>Ascomycota</taxon>
        <taxon>Pezizomycotina</taxon>
        <taxon>Dothideomycetes</taxon>
        <taxon>Dothideomycetidae</taxon>
        <taxon>Mycosphaerellales</taxon>
        <taxon>Extremaceae</taxon>
        <taxon>Vermiconidia</taxon>
    </lineage>
</organism>
<keyword evidence="2" id="KW-1185">Reference proteome</keyword>
<dbReference type="Proteomes" id="UP001281147">
    <property type="component" value="Unassembled WGS sequence"/>
</dbReference>
<name>A0ACC3MM07_9PEZI</name>
<evidence type="ECO:0000313" key="2">
    <source>
        <dbReference type="Proteomes" id="UP001281147"/>
    </source>
</evidence>
<evidence type="ECO:0000313" key="1">
    <source>
        <dbReference type="EMBL" id="KAK3698797.1"/>
    </source>
</evidence>
<protein>
    <submittedName>
        <fullName evidence="1">Uncharacterized protein</fullName>
    </submittedName>
</protein>
<proteinExistence type="predicted"/>
<accession>A0ACC3MM07</accession>
<gene>
    <name evidence="1" type="ORF">LTR37_016801</name>
</gene>
<reference evidence="1" key="1">
    <citation type="submission" date="2023-07" db="EMBL/GenBank/DDBJ databases">
        <title>Black Yeasts Isolated from many extreme environments.</title>
        <authorList>
            <person name="Coleine C."/>
            <person name="Stajich J.E."/>
            <person name="Selbmann L."/>
        </authorList>
    </citation>
    <scope>NUCLEOTIDE SEQUENCE</scope>
    <source>
        <strain evidence="1">CCFEE 5714</strain>
    </source>
</reference>
<dbReference type="EMBL" id="JAUTXU010000206">
    <property type="protein sequence ID" value="KAK3698797.1"/>
    <property type="molecule type" value="Genomic_DNA"/>
</dbReference>
<sequence length="95" mass="10833">MATNLFGFCKKVWRDVVERGGIDETAEEQRYPYNLRRISTLKKPARLPDTPTKAHRPPPAPVARGKSSQVTRKCPHCRNNIKFDRRKATIEGSGE</sequence>
<comment type="caution">
    <text evidence="1">The sequence shown here is derived from an EMBL/GenBank/DDBJ whole genome shotgun (WGS) entry which is preliminary data.</text>
</comment>